<dbReference type="PRINTS" id="PR00080">
    <property type="entry name" value="SDRFAMILY"/>
</dbReference>
<accession>A0A4Z1NS26</accession>
<evidence type="ECO:0000313" key="5">
    <source>
        <dbReference type="EMBL" id="TID13420.1"/>
    </source>
</evidence>
<evidence type="ECO:0000256" key="1">
    <source>
        <dbReference type="ARBA" id="ARBA00006484"/>
    </source>
</evidence>
<protein>
    <submittedName>
        <fullName evidence="5">Retinol dehydrogenase 12</fullName>
    </submittedName>
</protein>
<comment type="caution">
    <text evidence="5">The sequence shown here is derived from an EMBL/GenBank/DDBJ whole genome shotgun (WGS) entry which is preliminary data.</text>
</comment>
<dbReference type="SUPFAM" id="SSF51735">
    <property type="entry name" value="NAD(P)-binding Rossmann-fold domains"/>
    <property type="match status" value="1"/>
</dbReference>
<evidence type="ECO:0000256" key="3">
    <source>
        <dbReference type="ARBA" id="ARBA00023002"/>
    </source>
</evidence>
<dbReference type="EMBL" id="SNSC02000026">
    <property type="protein sequence ID" value="TID13420.1"/>
    <property type="molecule type" value="Genomic_DNA"/>
</dbReference>
<dbReference type="PANTHER" id="PTHR24320">
    <property type="entry name" value="RETINOL DEHYDROGENASE"/>
    <property type="match status" value="1"/>
</dbReference>
<dbReference type="InterPro" id="IPR036291">
    <property type="entry name" value="NAD(P)-bd_dom_sf"/>
</dbReference>
<dbReference type="PANTHER" id="PTHR24320:SF282">
    <property type="entry name" value="WW DOMAIN-CONTAINING OXIDOREDUCTASE"/>
    <property type="match status" value="1"/>
</dbReference>
<keyword evidence="3" id="KW-0560">Oxidoreductase</keyword>
<keyword evidence="6" id="KW-1185">Reference proteome</keyword>
<keyword evidence="2" id="KW-0521">NADP</keyword>
<evidence type="ECO:0000313" key="6">
    <source>
        <dbReference type="Proteomes" id="UP000298493"/>
    </source>
</evidence>
<dbReference type="PRINTS" id="PR00081">
    <property type="entry name" value="GDHRDH"/>
</dbReference>
<dbReference type="Proteomes" id="UP000298493">
    <property type="component" value="Unassembled WGS sequence"/>
</dbReference>
<sequence length="307" mass="32946">MFGFGAATFSTADIPDLSGKVILVTGGNSGLGLSTILELAKHNPTQIYLAARSKPKAQTALTEIKEKLPNAPVTFLELDLSDFASIKTAADVIKNATTRLDILMNNAGIMATPPGLTKNGYELQFGTNHMGHALLTTLLIPILQKTAKEHGEARIVNLSSTAHNWPPSGGLRLHECKTEMRDSSNMARYGQSKLANILFTKGLAKHYPDIKSVAVHPGVVNTTPLQNFNANLSWLAAPARFLTGLVTVEAAEGALTQLFAATSKEAKTGTYYVPIAEESAGSGYARDEKLMEALWDYTQKELEAAGY</sequence>
<dbReference type="Gene3D" id="3.40.50.720">
    <property type="entry name" value="NAD(P)-binding Rossmann-like Domain"/>
    <property type="match status" value="1"/>
</dbReference>
<dbReference type="Pfam" id="PF00106">
    <property type="entry name" value="adh_short"/>
    <property type="match status" value="1"/>
</dbReference>
<reference evidence="5 6" key="1">
    <citation type="submission" date="2019-04" db="EMBL/GenBank/DDBJ databases">
        <title>High contiguity whole genome sequence and gene annotation resource for two Venturia nashicola isolates.</title>
        <authorList>
            <person name="Prokchorchik M."/>
            <person name="Won K."/>
            <person name="Lee Y."/>
            <person name="Choi E.D."/>
            <person name="Segonzac C."/>
            <person name="Sohn K.H."/>
        </authorList>
    </citation>
    <scope>NUCLEOTIDE SEQUENCE [LARGE SCALE GENOMIC DNA]</scope>
    <source>
        <strain evidence="5 6">PRI2</strain>
    </source>
</reference>
<dbReference type="InterPro" id="IPR002347">
    <property type="entry name" value="SDR_fam"/>
</dbReference>
<name>A0A4Z1NS26_9PEZI</name>
<evidence type="ECO:0000256" key="2">
    <source>
        <dbReference type="ARBA" id="ARBA00022857"/>
    </source>
</evidence>
<comment type="similarity">
    <text evidence="1 4">Belongs to the short-chain dehydrogenases/reductases (SDR) family.</text>
</comment>
<organism evidence="5 6">
    <name type="scientific">Venturia nashicola</name>
    <dbReference type="NCBI Taxonomy" id="86259"/>
    <lineage>
        <taxon>Eukaryota</taxon>
        <taxon>Fungi</taxon>
        <taxon>Dikarya</taxon>
        <taxon>Ascomycota</taxon>
        <taxon>Pezizomycotina</taxon>
        <taxon>Dothideomycetes</taxon>
        <taxon>Pleosporomycetidae</taxon>
        <taxon>Venturiales</taxon>
        <taxon>Venturiaceae</taxon>
        <taxon>Venturia</taxon>
    </lineage>
</organism>
<evidence type="ECO:0000256" key="4">
    <source>
        <dbReference type="RuleBase" id="RU000363"/>
    </source>
</evidence>
<dbReference type="AlphaFoldDB" id="A0A4Z1NS26"/>
<dbReference type="STRING" id="86259.A0A4Z1NS26"/>
<proteinExistence type="inferred from homology"/>
<dbReference type="GO" id="GO:0016491">
    <property type="term" value="F:oxidoreductase activity"/>
    <property type="evidence" value="ECO:0007669"/>
    <property type="project" value="UniProtKB-KW"/>
</dbReference>
<dbReference type="OrthoDB" id="191139at2759"/>
<gene>
    <name evidence="5" type="ORF">E6O75_ATG11336</name>
</gene>